<keyword evidence="1" id="KW-1133">Transmembrane helix</keyword>
<accession>A0A383W4Y8</accession>
<evidence type="ECO:0000313" key="2">
    <source>
        <dbReference type="EMBL" id="SZX72531.1"/>
    </source>
</evidence>
<evidence type="ECO:0000313" key="3">
    <source>
        <dbReference type="Proteomes" id="UP000256970"/>
    </source>
</evidence>
<dbReference type="AlphaFoldDB" id="A0A383W4Y8"/>
<gene>
    <name evidence="2" type="ORF">BQ4739_LOCUS12703</name>
</gene>
<organism evidence="2 3">
    <name type="scientific">Tetradesmus obliquus</name>
    <name type="common">Green alga</name>
    <name type="synonym">Acutodesmus obliquus</name>
    <dbReference type="NCBI Taxonomy" id="3088"/>
    <lineage>
        <taxon>Eukaryota</taxon>
        <taxon>Viridiplantae</taxon>
        <taxon>Chlorophyta</taxon>
        <taxon>core chlorophytes</taxon>
        <taxon>Chlorophyceae</taxon>
        <taxon>CS clade</taxon>
        <taxon>Sphaeropleales</taxon>
        <taxon>Scenedesmaceae</taxon>
        <taxon>Tetradesmus</taxon>
    </lineage>
</organism>
<proteinExistence type="predicted"/>
<feature type="transmembrane region" description="Helical" evidence="1">
    <location>
        <begin position="107"/>
        <end position="127"/>
    </location>
</feature>
<reference evidence="2 3" key="1">
    <citation type="submission" date="2016-10" db="EMBL/GenBank/DDBJ databases">
        <authorList>
            <person name="Cai Z."/>
        </authorList>
    </citation>
    <scope>NUCLEOTIDE SEQUENCE [LARGE SCALE GENOMIC DNA]</scope>
</reference>
<keyword evidence="1" id="KW-0472">Membrane</keyword>
<protein>
    <submittedName>
        <fullName evidence="2">Uncharacterized protein</fullName>
    </submittedName>
</protein>
<dbReference type="EMBL" id="FNXT01001140">
    <property type="protein sequence ID" value="SZX72531.1"/>
    <property type="molecule type" value="Genomic_DNA"/>
</dbReference>
<keyword evidence="3" id="KW-1185">Reference proteome</keyword>
<dbReference type="Proteomes" id="UP000256970">
    <property type="component" value="Unassembled WGS sequence"/>
</dbReference>
<evidence type="ECO:0000256" key="1">
    <source>
        <dbReference type="SAM" id="Phobius"/>
    </source>
</evidence>
<keyword evidence="1" id="KW-0812">Transmembrane</keyword>
<sequence length="151" mass="14814">MMNFLGVGQQLAQDGAGTPLQLKCSTIPTSYVAVGYSAYTGSAVDGINLMMAAVPSSNSTVAATIAAPPGSPEAAAAAAAAAPPAPAAAAATAVRQEATSVKLSTGAIAGIAASALVGLSALMTIAYRAWMWNNEQKLAAGMKSGSFLPNV</sequence>
<name>A0A383W4Y8_TETOB</name>